<feature type="non-terminal residue" evidence="2">
    <location>
        <position position="308"/>
    </location>
</feature>
<feature type="region of interest" description="Disordered" evidence="1">
    <location>
        <begin position="130"/>
        <end position="180"/>
    </location>
</feature>
<dbReference type="AlphaFoldDB" id="X8JGJ1"/>
<name>X8JGJ1_9AGAM</name>
<evidence type="ECO:0000313" key="3">
    <source>
        <dbReference type="Proteomes" id="UP000030108"/>
    </source>
</evidence>
<sequence length="308" mass="34663">MPATIASSSSQKSTGSLTLDPRLQKLYSSLHNLPTNLPDHPDTYPFAGKFVLHQPDIGFYGSQQGALNHQLELIFGSRSVDRVINFKGRGRSLEAIVYIFMKYIDGEDGENVLLWKWVADLTHAAVQASTSQIESSHKQLPIEKPAKLTGRRRLNAKQPSKGKAQKAPKQQSEAAVNASKEISAIRWPHNPADLQDYKRKEDPYGRDRDEFLDILTIPCHSKLNKSHLRVRCSGAGCWWSWAEPRATARIFNHAFWCNGLNSELREEVQRRSAALSLAVKVQQQNNDGTTSTPLPSLEEIRQKEERTV</sequence>
<proteinExistence type="predicted"/>
<organism evidence="2 3">
    <name type="scientific">Rhizoctonia solani AG-3 Rhs1AP</name>
    <dbReference type="NCBI Taxonomy" id="1086054"/>
    <lineage>
        <taxon>Eukaryota</taxon>
        <taxon>Fungi</taxon>
        <taxon>Dikarya</taxon>
        <taxon>Basidiomycota</taxon>
        <taxon>Agaricomycotina</taxon>
        <taxon>Agaricomycetes</taxon>
        <taxon>Cantharellales</taxon>
        <taxon>Ceratobasidiaceae</taxon>
        <taxon>Rhizoctonia</taxon>
    </lineage>
</organism>
<comment type="caution">
    <text evidence="2">The sequence shown here is derived from an EMBL/GenBank/DDBJ whole genome shotgun (WGS) entry which is preliminary data.</text>
</comment>
<accession>X8JGJ1</accession>
<gene>
    <name evidence="2" type="ORF">RSOL_459100</name>
</gene>
<protein>
    <submittedName>
        <fullName evidence="2">Uncharacterized protein</fullName>
    </submittedName>
</protein>
<dbReference type="OrthoDB" id="3236755at2759"/>
<feature type="compositionally biased region" description="Basic and acidic residues" evidence="1">
    <location>
        <begin position="135"/>
        <end position="146"/>
    </location>
</feature>
<dbReference type="Proteomes" id="UP000030108">
    <property type="component" value="Unassembled WGS sequence"/>
</dbReference>
<evidence type="ECO:0000256" key="1">
    <source>
        <dbReference type="SAM" id="MobiDB-lite"/>
    </source>
</evidence>
<reference evidence="3" key="1">
    <citation type="journal article" date="2014" name="Genome Announc.">
        <title>Draft genome sequence of the plant-pathogenic soil fungus Rhizoctonia solani anastomosis group 3 strain Rhs1AP.</title>
        <authorList>
            <person name="Cubeta M.A."/>
            <person name="Thomas E."/>
            <person name="Dean R.A."/>
            <person name="Jabaji S."/>
            <person name="Neate S.M."/>
            <person name="Tavantzis S."/>
            <person name="Toda T."/>
            <person name="Vilgalys R."/>
            <person name="Bharathan N."/>
            <person name="Fedorova-Abrams N."/>
            <person name="Pakala S.B."/>
            <person name="Pakala S.M."/>
            <person name="Zafar N."/>
            <person name="Joardar V."/>
            <person name="Losada L."/>
            <person name="Nierman W.C."/>
        </authorList>
    </citation>
    <scope>NUCLEOTIDE SEQUENCE [LARGE SCALE GENOMIC DNA]</scope>
    <source>
        <strain evidence="3">AG-3</strain>
    </source>
</reference>
<evidence type="ECO:0000313" key="2">
    <source>
        <dbReference type="EMBL" id="EUC62852.1"/>
    </source>
</evidence>
<dbReference type="EMBL" id="JATN01000317">
    <property type="protein sequence ID" value="EUC62852.1"/>
    <property type="molecule type" value="Genomic_DNA"/>
</dbReference>